<evidence type="ECO:0000256" key="1">
    <source>
        <dbReference type="SAM" id="MobiDB-lite"/>
    </source>
</evidence>
<proteinExistence type="predicted"/>
<feature type="non-terminal residue" evidence="2">
    <location>
        <position position="1"/>
    </location>
</feature>
<dbReference type="EMBL" id="AWWV01000504">
    <property type="protein sequence ID" value="OMP12051.1"/>
    <property type="molecule type" value="Genomic_DNA"/>
</dbReference>
<sequence length="21" mass="2200">VQLGSSKNINLGKKLETGKGK</sequence>
<dbReference type="Proteomes" id="UP000188268">
    <property type="component" value="Unassembled WGS sequence"/>
</dbReference>
<gene>
    <name evidence="2" type="ORF">CCACVL1_00160</name>
</gene>
<keyword evidence="3" id="KW-1185">Reference proteome</keyword>
<evidence type="ECO:0000313" key="3">
    <source>
        <dbReference type="Proteomes" id="UP000188268"/>
    </source>
</evidence>
<name>A0A1R3KY86_COCAP</name>
<comment type="caution">
    <text evidence="2">The sequence shown here is derived from an EMBL/GenBank/DDBJ whole genome shotgun (WGS) entry which is preliminary data.</text>
</comment>
<organism evidence="2 3">
    <name type="scientific">Corchorus capsularis</name>
    <name type="common">Jute</name>
    <dbReference type="NCBI Taxonomy" id="210143"/>
    <lineage>
        <taxon>Eukaryota</taxon>
        <taxon>Viridiplantae</taxon>
        <taxon>Streptophyta</taxon>
        <taxon>Embryophyta</taxon>
        <taxon>Tracheophyta</taxon>
        <taxon>Spermatophyta</taxon>
        <taxon>Magnoliopsida</taxon>
        <taxon>eudicotyledons</taxon>
        <taxon>Gunneridae</taxon>
        <taxon>Pentapetalae</taxon>
        <taxon>rosids</taxon>
        <taxon>malvids</taxon>
        <taxon>Malvales</taxon>
        <taxon>Malvaceae</taxon>
        <taxon>Grewioideae</taxon>
        <taxon>Apeibeae</taxon>
        <taxon>Corchorus</taxon>
    </lineage>
</organism>
<protein>
    <submittedName>
        <fullName evidence="2">Uncharacterized protein</fullName>
    </submittedName>
</protein>
<reference evidence="2 3" key="1">
    <citation type="submission" date="2013-09" db="EMBL/GenBank/DDBJ databases">
        <title>Corchorus capsularis genome sequencing.</title>
        <authorList>
            <person name="Alam M."/>
            <person name="Haque M.S."/>
            <person name="Islam M.S."/>
            <person name="Emdad E.M."/>
            <person name="Islam M.M."/>
            <person name="Ahmed B."/>
            <person name="Halim A."/>
            <person name="Hossen Q.M.M."/>
            <person name="Hossain M.Z."/>
            <person name="Ahmed R."/>
            <person name="Khan M.M."/>
            <person name="Islam R."/>
            <person name="Rashid M.M."/>
            <person name="Khan S.A."/>
            <person name="Rahman M.S."/>
            <person name="Alam M."/>
        </authorList>
    </citation>
    <scope>NUCLEOTIDE SEQUENCE [LARGE SCALE GENOMIC DNA]</scope>
    <source>
        <strain evidence="3">cv. CVL-1</strain>
        <tissue evidence="2">Whole seedling</tissue>
    </source>
</reference>
<dbReference type="AlphaFoldDB" id="A0A1R3KY86"/>
<accession>A0A1R3KY86</accession>
<evidence type="ECO:0000313" key="2">
    <source>
        <dbReference type="EMBL" id="OMP12051.1"/>
    </source>
</evidence>
<feature type="region of interest" description="Disordered" evidence="1">
    <location>
        <begin position="1"/>
        <end position="21"/>
    </location>
</feature>
<dbReference type="Gramene" id="OMP12051">
    <property type="protein sequence ID" value="OMP12051"/>
    <property type="gene ID" value="CCACVL1_00160"/>
</dbReference>